<sequence>MRPVASLMRQPQSSVPGLTAMMSATIRPYRPSAEPKLQMSTMPMYSLGCGQTREKRIARERVALLTKAELSRAEIGGKLKQAARESTWAQGTRNTRWPGEG</sequence>
<protein>
    <submittedName>
        <fullName evidence="2">Uncharacterized protein</fullName>
    </submittedName>
</protein>
<dbReference type="AlphaFoldDB" id="A0A7S4EU83"/>
<organism evidence="2">
    <name type="scientific">Chrysotila carterae</name>
    <name type="common">Marine alga</name>
    <name type="synonym">Syracosphaera carterae</name>
    <dbReference type="NCBI Taxonomy" id="13221"/>
    <lineage>
        <taxon>Eukaryota</taxon>
        <taxon>Haptista</taxon>
        <taxon>Haptophyta</taxon>
        <taxon>Prymnesiophyceae</taxon>
        <taxon>Isochrysidales</taxon>
        <taxon>Isochrysidaceae</taxon>
        <taxon>Chrysotila</taxon>
    </lineage>
</organism>
<reference evidence="2" key="1">
    <citation type="submission" date="2021-01" db="EMBL/GenBank/DDBJ databases">
        <authorList>
            <person name="Corre E."/>
            <person name="Pelletier E."/>
            <person name="Niang G."/>
            <person name="Scheremetjew M."/>
            <person name="Finn R."/>
            <person name="Kale V."/>
            <person name="Holt S."/>
            <person name="Cochrane G."/>
            <person name="Meng A."/>
            <person name="Brown T."/>
            <person name="Cohen L."/>
        </authorList>
    </citation>
    <scope>NUCLEOTIDE SEQUENCE</scope>
    <source>
        <strain evidence="2">CCMP645</strain>
    </source>
</reference>
<feature type="region of interest" description="Disordered" evidence="1">
    <location>
        <begin position="79"/>
        <end position="101"/>
    </location>
</feature>
<gene>
    <name evidence="2" type="ORF">PCAR00345_LOCUS4631</name>
</gene>
<name>A0A7S4EU83_CHRCT</name>
<evidence type="ECO:0000256" key="1">
    <source>
        <dbReference type="SAM" id="MobiDB-lite"/>
    </source>
</evidence>
<accession>A0A7S4EU83</accession>
<evidence type="ECO:0000313" key="2">
    <source>
        <dbReference type="EMBL" id="CAE0752046.1"/>
    </source>
</evidence>
<dbReference type="EMBL" id="HBIZ01008029">
    <property type="protein sequence ID" value="CAE0752046.1"/>
    <property type="molecule type" value="Transcribed_RNA"/>
</dbReference>
<proteinExistence type="predicted"/>